<name>A0A481ZHG1_9VIRU</name>
<sequence length="87" mass="10110">MSSDSKFNYSKNCQLVKILKFIEITEQGHTKFIALDENEEKFLLTIGNISKYTEKTAKNLIGKTIVWRRKSPSGLYWGIKDRNNHNS</sequence>
<organism evidence="1">
    <name type="scientific">Pithovirus LCPAC404</name>
    <dbReference type="NCBI Taxonomy" id="2506597"/>
    <lineage>
        <taxon>Viruses</taxon>
        <taxon>Pithoviruses</taxon>
    </lineage>
</organism>
<accession>A0A481ZHG1</accession>
<evidence type="ECO:0000313" key="1">
    <source>
        <dbReference type="EMBL" id="QBK93661.1"/>
    </source>
</evidence>
<proteinExistence type="predicted"/>
<reference evidence="1" key="1">
    <citation type="journal article" date="2019" name="MBio">
        <title>Virus Genomes from Deep Sea Sediments Expand the Ocean Megavirome and Support Independent Origins of Viral Gigantism.</title>
        <authorList>
            <person name="Backstrom D."/>
            <person name="Yutin N."/>
            <person name="Jorgensen S.L."/>
            <person name="Dharamshi J."/>
            <person name="Homa F."/>
            <person name="Zaremba-Niedwiedzka K."/>
            <person name="Spang A."/>
            <person name="Wolf Y.I."/>
            <person name="Koonin E.V."/>
            <person name="Ettema T.J."/>
        </authorList>
    </citation>
    <scope>NUCLEOTIDE SEQUENCE</scope>
</reference>
<protein>
    <submittedName>
        <fullName evidence="1">Uncharacterized protein</fullName>
    </submittedName>
</protein>
<dbReference type="EMBL" id="MK500602">
    <property type="protein sequence ID" value="QBK93661.1"/>
    <property type="molecule type" value="Genomic_DNA"/>
</dbReference>
<gene>
    <name evidence="1" type="ORF">LCPAC404_03650</name>
</gene>